<keyword evidence="3" id="KW-1185">Reference proteome</keyword>
<gene>
    <name evidence="2" type="ORF">EDD58_11046</name>
</gene>
<feature type="transmembrane region" description="Helical" evidence="1">
    <location>
        <begin position="122"/>
        <end position="144"/>
    </location>
</feature>
<evidence type="ECO:0000313" key="3">
    <source>
        <dbReference type="Proteomes" id="UP000294937"/>
    </source>
</evidence>
<keyword evidence="1" id="KW-1133">Transmembrane helix</keyword>
<feature type="transmembrane region" description="Helical" evidence="1">
    <location>
        <begin position="98"/>
        <end position="116"/>
    </location>
</feature>
<dbReference type="RefSeq" id="WP_131926436.1">
    <property type="nucleotide sequence ID" value="NZ_SMAG01000010.1"/>
</dbReference>
<comment type="caution">
    <text evidence="2">The sequence shown here is derived from an EMBL/GenBank/DDBJ whole genome shotgun (WGS) entry which is preliminary data.</text>
</comment>
<organism evidence="2 3">
    <name type="scientific">Hazenella coriacea</name>
    <dbReference type="NCBI Taxonomy" id="1179467"/>
    <lineage>
        <taxon>Bacteria</taxon>
        <taxon>Bacillati</taxon>
        <taxon>Bacillota</taxon>
        <taxon>Bacilli</taxon>
        <taxon>Bacillales</taxon>
        <taxon>Thermoactinomycetaceae</taxon>
        <taxon>Hazenella</taxon>
    </lineage>
</organism>
<keyword evidence="1" id="KW-0472">Membrane</keyword>
<dbReference type="OrthoDB" id="2989893at2"/>
<keyword evidence="1" id="KW-0812">Transmembrane</keyword>
<dbReference type="Proteomes" id="UP000294937">
    <property type="component" value="Unassembled WGS sequence"/>
</dbReference>
<dbReference type="EMBL" id="SMAG01000010">
    <property type="protein sequence ID" value="TCS92819.1"/>
    <property type="molecule type" value="Genomic_DNA"/>
</dbReference>
<reference evidence="2 3" key="1">
    <citation type="submission" date="2019-03" db="EMBL/GenBank/DDBJ databases">
        <title>Genomic Encyclopedia of Type Strains, Phase IV (KMG-IV): sequencing the most valuable type-strain genomes for metagenomic binning, comparative biology and taxonomic classification.</title>
        <authorList>
            <person name="Goeker M."/>
        </authorList>
    </citation>
    <scope>NUCLEOTIDE SEQUENCE [LARGE SCALE GENOMIC DNA]</scope>
    <source>
        <strain evidence="2 3">DSM 45707</strain>
    </source>
</reference>
<evidence type="ECO:0000256" key="1">
    <source>
        <dbReference type="SAM" id="Phobius"/>
    </source>
</evidence>
<feature type="transmembrane region" description="Helical" evidence="1">
    <location>
        <begin position="66"/>
        <end position="86"/>
    </location>
</feature>
<protein>
    <submittedName>
        <fullName evidence="2">Uncharacterized protein</fullName>
    </submittedName>
</protein>
<dbReference type="AlphaFoldDB" id="A0A4R3L609"/>
<proteinExistence type="predicted"/>
<feature type="transmembrane region" description="Helical" evidence="1">
    <location>
        <begin position="27"/>
        <end position="46"/>
    </location>
</feature>
<accession>A0A4R3L609</accession>
<feature type="transmembrane region" description="Helical" evidence="1">
    <location>
        <begin position="151"/>
        <end position="173"/>
    </location>
</feature>
<name>A0A4R3L609_9BACL</name>
<sequence>MFNETPKTVIQDTEAKMLHSMVPRVKLSDGLVIGGVTGIGYFAAYLSETGYKSYFGLPSLYADVSLNAIILSISSIVIVLWMLYLAINHSTFSRYGKFTVPVILPLGIAIFLGIKIDFEINIPIWLLVITLLLFVFITAGMIAFAVRKSWFYAGLLFIIFVIGISRTSGYIVAANQTEYLVTLEPQPYVVVDTYKDALILMPIDLKTKKLSTEYRFVDQKSEMDATIQLQKMKLGSLQVISVDDK</sequence>
<evidence type="ECO:0000313" key="2">
    <source>
        <dbReference type="EMBL" id="TCS92819.1"/>
    </source>
</evidence>